<accession>A0A2P8QZ24</accession>
<sequence length="328" mass="38592">MYHSRWTKSHYLAGFNFGNRLYKNNVKIDFDKFLNEEKIDYAKNVFSIYYKFYPEIIKEIRGFADGQKEEFEKVFAFLAVMYVFIYDVKCSMVAISNSQNIIFARNSDFKVEVKNLSDSTFYKLDKGYSFIANTTAMIEMEDGMNEKGLACGLTFVYPTIKDLGFNAGFLIRYILEKCETVDEVNEFLQKILIGSSQNLIAIDRYGKILSAELNSECKNISICKTHNYKTNHFVTNKLQKYAYDGIDDIFSHKRYETLQNQNYEIYTLKDTFELLQGKKGFLCQYDRKNGFDTIWSSVYDIKAKAIYRCEGNPQRKKYKIDNRLKFDY</sequence>
<organism evidence="2 3">
    <name type="scientific">Campylobacter blaseri</name>
    <dbReference type="NCBI Taxonomy" id="2042961"/>
    <lineage>
        <taxon>Bacteria</taxon>
        <taxon>Pseudomonadati</taxon>
        <taxon>Campylobacterota</taxon>
        <taxon>Epsilonproteobacteria</taxon>
        <taxon>Campylobacterales</taxon>
        <taxon>Campylobacteraceae</taxon>
        <taxon>Campylobacter</taxon>
    </lineage>
</organism>
<dbReference type="Gene3D" id="3.60.60.10">
    <property type="entry name" value="Penicillin V Acylase, Chain A"/>
    <property type="match status" value="1"/>
</dbReference>
<dbReference type="SUPFAM" id="SSF56235">
    <property type="entry name" value="N-terminal nucleophile aminohydrolases (Ntn hydrolases)"/>
    <property type="match status" value="1"/>
</dbReference>
<reference evidence="3" key="1">
    <citation type="submission" date="2017-10" db="EMBL/GenBank/DDBJ databases">
        <title>Campylobacter species from seals.</title>
        <authorList>
            <person name="Gilbert M.J."/>
            <person name="Zomer A.L."/>
            <person name="Timmerman A.J."/>
            <person name="Duim B."/>
            <person name="Wagenaar J.A."/>
        </authorList>
    </citation>
    <scope>NUCLEOTIDE SEQUENCE [LARGE SCALE GENOMIC DNA]</scope>
    <source>
        <strain evidence="3">17S00004-5</strain>
    </source>
</reference>
<dbReference type="Pfam" id="PF03417">
    <property type="entry name" value="AAT"/>
    <property type="match status" value="1"/>
</dbReference>
<dbReference type="GO" id="GO:0016787">
    <property type="term" value="F:hydrolase activity"/>
    <property type="evidence" value="ECO:0007669"/>
    <property type="project" value="UniProtKB-KW"/>
</dbReference>
<dbReference type="EMBL" id="PDHH01000007">
    <property type="protein sequence ID" value="PSM51495.1"/>
    <property type="molecule type" value="Genomic_DNA"/>
</dbReference>
<comment type="caution">
    <text evidence="2">The sequence shown here is derived from an EMBL/GenBank/DDBJ whole genome shotgun (WGS) entry which is preliminary data.</text>
</comment>
<dbReference type="InterPro" id="IPR005079">
    <property type="entry name" value="Peptidase_C45_hydrolase"/>
</dbReference>
<dbReference type="PANTHER" id="PTHR34180">
    <property type="entry name" value="PEPTIDASE C45"/>
    <property type="match status" value="1"/>
</dbReference>
<evidence type="ECO:0000313" key="3">
    <source>
        <dbReference type="Proteomes" id="UP000240535"/>
    </source>
</evidence>
<proteinExistence type="predicted"/>
<dbReference type="OrthoDB" id="1265391at2"/>
<protein>
    <submittedName>
        <fullName evidence="2">Choloylglycine hydrolase</fullName>
    </submittedName>
</protein>
<dbReference type="PANTHER" id="PTHR34180:SF1">
    <property type="entry name" value="BETA-ALANYL-DOPAMINE_CARCININE HYDROLASE"/>
    <property type="match status" value="1"/>
</dbReference>
<evidence type="ECO:0000313" key="2">
    <source>
        <dbReference type="EMBL" id="PSM51495.1"/>
    </source>
</evidence>
<dbReference type="RefSeq" id="WP_106872467.1">
    <property type="nucleotide sequence ID" value="NZ_CP053841.1"/>
</dbReference>
<name>A0A2P8QZ24_9BACT</name>
<dbReference type="InterPro" id="IPR029055">
    <property type="entry name" value="Ntn_hydrolases_N"/>
</dbReference>
<evidence type="ECO:0000259" key="1">
    <source>
        <dbReference type="Pfam" id="PF03417"/>
    </source>
</evidence>
<gene>
    <name evidence="2" type="ORF">CQ405_07985</name>
</gene>
<dbReference type="NCBIfam" id="NF040521">
    <property type="entry name" value="C45_proenzyme"/>
    <property type="match status" value="1"/>
</dbReference>
<dbReference type="InterPro" id="IPR047801">
    <property type="entry name" value="Peptidase_C45"/>
</dbReference>
<dbReference type="InterPro" id="IPR047794">
    <property type="entry name" value="C45_proenzyme-like"/>
</dbReference>
<feature type="domain" description="Peptidase C45 hydrolase" evidence="1">
    <location>
        <begin position="100"/>
        <end position="314"/>
    </location>
</feature>
<keyword evidence="2" id="KW-0378">Hydrolase</keyword>
<dbReference type="AlphaFoldDB" id="A0A2P8QZ24"/>
<dbReference type="Proteomes" id="UP000240535">
    <property type="component" value="Unassembled WGS sequence"/>
</dbReference>
<keyword evidence="3" id="KW-1185">Reference proteome</keyword>